<evidence type="ECO:0000259" key="8">
    <source>
        <dbReference type="Pfam" id="PF01773"/>
    </source>
</evidence>
<evidence type="ECO:0000256" key="1">
    <source>
        <dbReference type="ARBA" id="ARBA00004651"/>
    </source>
</evidence>
<accession>A0AAW6TV74</accession>
<keyword evidence="4 7" id="KW-0812">Transmembrane</keyword>
<evidence type="ECO:0000256" key="4">
    <source>
        <dbReference type="ARBA" id="ARBA00022692"/>
    </source>
</evidence>
<feature type="transmembrane region" description="Helical" evidence="7">
    <location>
        <begin position="179"/>
        <end position="199"/>
    </location>
</feature>
<dbReference type="PANTHER" id="PTHR10590">
    <property type="entry name" value="SODIUM/NUCLEOSIDE COTRANSPORTER"/>
    <property type="match status" value="1"/>
</dbReference>
<keyword evidence="3" id="KW-1003">Cell membrane</keyword>
<protein>
    <submittedName>
        <fullName evidence="11">Nucleoside transporter C-terminal domain-containing protein</fullName>
    </submittedName>
</protein>
<dbReference type="InterPro" id="IPR008276">
    <property type="entry name" value="C_nuclsd_transpt"/>
</dbReference>
<dbReference type="RefSeq" id="WP_349243203.1">
    <property type="nucleotide sequence ID" value="NZ_JASCXX010000002.1"/>
</dbReference>
<comment type="subcellular location">
    <subcellularLocation>
        <location evidence="1">Cell membrane</location>
        <topology evidence="1">Multi-pass membrane protein</topology>
    </subcellularLocation>
</comment>
<evidence type="ECO:0000259" key="10">
    <source>
        <dbReference type="Pfam" id="PF07670"/>
    </source>
</evidence>
<feature type="domain" description="Concentrative nucleoside transporter N-terminal" evidence="8">
    <location>
        <begin position="10"/>
        <end position="83"/>
    </location>
</feature>
<keyword evidence="12" id="KW-1185">Reference proteome</keyword>
<dbReference type="GO" id="GO:0005337">
    <property type="term" value="F:nucleoside transmembrane transporter activity"/>
    <property type="evidence" value="ECO:0007669"/>
    <property type="project" value="InterPro"/>
</dbReference>
<evidence type="ECO:0000256" key="2">
    <source>
        <dbReference type="ARBA" id="ARBA00009033"/>
    </source>
</evidence>
<feature type="domain" description="Nucleoside transporter/FeoB GTPase Gate" evidence="10">
    <location>
        <begin position="107"/>
        <end position="199"/>
    </location>
</feature>
<dbReference type="EMBL" id="JASCXX010000002">
    <property type="protein sequence ID" value="MDI6447791.1"/>
    <property type="molecule type" value="Genomic_DNA"/>
</dbReference>
<evidence type="ECO:0000313" key="11">
    <source>
        <dbReference type="EMBL" id="MDI6447791.1"/>
    </source>
</evidence>
<name>A0AAW6TV74_9BACT</name>
<feature type="transmembrane region" description="Helical" evidence="7">
    <location>
        <begin position="100"/>
        <end position="123"/>
    </location>
</feature>
<evidence type="ECO:0000256" key="6">
    <source>
        <dbReference type="ARBA" id="ARBA00023136"/>
    </source>
</evidence>
<dbReference type="InterPro" id="IPR011657">
    <property type="entry name" value="CNT_C_dom"/>
</dbReference>
<dbReference type="Pfam" id="PF07670">
    <property type="entry name" value="Gate"/>
    <property type="match status" value="1"/>
</dbReference>
<dbReference type="Pfam" id="PF01773">
    <property type="entry name" value="Nucleos_tra2_N"/>
    <property type="match status" value="1"/>
</dbReference>
<dbReference type="Proteomes" id="UP001431776">
    <property type="component" value="Unassembled WGS sequence"/>
</dbReference>
<feature type="transmembrane region" description="Helical" evidence="7">
    <location>
        <begin position="267"/>
        <end position="289"/>
    </location>
</feature>
<keyword evidence="5 7" id="KW-1133">Transmembrane helix</keyword>
<feature type="transmembrane region" description="Helical" evidence="7">
    <location>
        <begin position="34"/>
        <end position="55"/>
    </location>
</feature>
<feature type="transmembrane region" description="Helical" evidence="7">
    <location>
        <begin position="310"/>
        <end position="328"/>
    </location>
</feature>
<comment type="caution">
    <text evidence="11">The sequence shown here is derived from an EMBL/GenBank/DDBJ whole genome shotgun (WGS) entry which is preliminary data.</text>
</comment>
<evidence type="ECO:0000259" key="9">
    <source>
        <dbReference type="Pfam" id="PF07662"/>
    </source>
</evidence>
<reference evidence="11" key="1">
    <citation type="submission" date="2023-05" db="EMBL/GenBank/DDBJ databases">
        <title>Anaerotaeda fermentans gen. nov., sp. nov., a novel anaerobic planctomycete of the new family within the order Sedimentisphaerales isolated from Taman Peninsula, Russia.</title>
        <authorList>
            <person name="Khomyakova M.A."/>
            <person name="Merkel A.Y."/>
            <person name="Slobodkin A.I."/>
        </authorList>
    </citation>
    <scope>NUCLEOTIDE SEQUENCE</scope>
    <source>
        <strain evidence="11">M17dextr</strain>
    </source>
</reference>
<gene>
    <name evidence="11" type="ORF">QJ522_01950</name>
</gene>
<dbReference type="Pfam" id="PF07662">
    <property type="entry name" value="Nucleos_tra2_C"/>
    <property type="match status" value="1"/>
</dbReference>
<keyword evidence="6 7" id="KW-0472">Membrane</keyword>
<sequence length="437" mass="46303">MDIYNLVSFAGIFVLIGVAWVLSAERRNMNFRLIVWGVALQLAVASVIFMVPAGARVFLVVNDVVVRVIDSAGAGARFVFGRLALGPGQTGDDGAESLGFILAFQGFPTIIFFSALIAILYYLRVMPLLIKAFARVFTRLMRISGAESLVAASNIFVGVESMLTVKPHLARMTRSETCTVLTAGMATVASNVLALYVFSLREQFPMIAGHLVSASLLSAPAALLMSKILLPEGEQPETLGVRVEPYYERDSNLFEAIINGANAGVRMIVGIAALLIAVLGLVALVDLVLGGLGDWINPLFGWEGPWSLKALFGILFYPVTLVLGVPIADASAISRIVGERLIVTEVAAYNDLATAMKEGLLQHPRSAVIATYALCGFAHIASMAIFVGSFCALAPQRSKDIGPIAVRALIAATLACLMTGCVAGTFFTEGSILLGGS</sequence>
<dbReference type="AlphaFoldDB" id="A0AAW6TV74"/>
<evidence type="ECO:0000313" key="12">
    <source>
        <dbReference type="Proteomes" id="UP001431776"/>
    </source>
</evidence>
<feature type="transmembrane region" description="Helical" evidence="7">
    <location>
        <begin position="6"/>
        <end position="22"/>
    </location>
</feature>
<dbReference type="GO" id="GO:0015293">
    <property type="term" value="F:symporter activity"/>
    <property type="evidence" value="ECO:0007669"/>
    <property type="project" value="TreeGrafter"/>
</dbReference>
<dbReference type="GO" id="GO:0005886">
    <property type="term" value="C:plasma membrane"/>
    <property type="evidence" value="ECO:0007669"/>
    <property type="project" value="UniProtKB-SubCell"/>
</dbReference>
<dbReference type="InterPro" id="IPR002668">
    <property type="entry name" value="CNT_N_dom"/>
</dbReference>
<comment type="similarity">
    <text evidence="2">Belongs to the concentrative nucleoside transporter (CNT) (TC 2.A.41) family.</text>
</comment>
<dbReference type="InterPro" id="IPR011642">
    <property type="entry name" value="Gate_dom"/>
</dbReference>
<feature type="transmembrane region" description="Helical" evidence="7">
    <location>
        <begin position="143"/>
        <end position="159"/>
    </location>
</feature>
<organism evidence="11 12">
    <name type="scientific">Anaerobaca lacustris</name>
    <dbReference type="NCBI Taxonomy" id="3044600"/>
    <lineage>
        <taxon>Bacteria</taxon>
        <taxon>Pseudomonadati</taxon>
        <taxon>Planctomycetota</taxon>
        <taxon>Phycisphaerae</taxon>
        <taxon>Sedimentisphaerales</taxon>
        <taxon>Anaerobacaceae</taxon>
        <taxon>Anaerobaca</taxon>
    </lineage>
</organism>
<dbReference type="PANTHER" id="PTHR10590:SF4">
    <property type="entry name" value="SOLUTE CARRIER FAMILY 28 MEMBER 3"/>
    <property type="match status" value="1"/>
</dbReference>
<proteinExistence type="inferred from homology"/>
<feature type="domain" description="Concentrative nucleoside transporter C-terminal" evidence="9">
    <location>
        <begin position="210"/>
        <end position="424"/>
    </location>
</feature>
<feature type="transmembrane region" description="Helical" evidence="7">
    <location>
        <begin position="369"/>
        <end position="393"/>
    </location>
</feature>
<evidence type="ECO:0000256" key="3">
    <source>
        <dbReference type="ARBA" id="ARBA00022475"/>
    </source>
</evidence>
<feature type="transmembrane region" description="Helical" evidence="7">
    <location>
        <begin position="405"/>
        <end position="427"/>
    </location>
</feature>
<evidence type="ECO:0000256" key="5">
    <source>
        <dbReference type="ARBA" id="ARBA00022989"/>
    </source>
</evidence>
<evidence type="ECO:0000256" key="7">
    <source>
        <dbReference type="SAM" id="Phobius"/>
    </source>
</evidence>